<organism evidence="2">
    <name type="scientific">Histophilus somni (strain 129Pt)</name>
    <name type="common">Haemophilus somnus</name>
    <dbReference type="NCBI Taxonomy" id="205914"/>
    <lineage>
        <taxon>Bacteria</taxon>
        <taxon>Pseudomonadati</taxon>
        <taxon>Pseudomonadota</taxon>
        <taxon>Gammaproteobacteria</taxon>
        <taxon>Pasteurellales</taxon>
        <taxon>Pasteurellaceae</taxon>
        <taxon>Histophilus</taxon>
    </lineage>
</organism>
<name>Q0I573_HISS1</name>
<reference evidence="2" key="1">
    <citation type="submission" date="2006-08" db="EMBL/GenBank/DDBJ databases">
        <title>Complete genome sequence of Haemophilus somnus 129PT.</title>
        <authorList>
            <person name="Copeland A."/>
            <person name="Lucas S."/>
            <person name="Lapidus A."/>
            <person name="Barry K."/>
            <person name="Glavina del Rio T."/>
            <person name="Hammon N."/>
            <person name="Dalin E."/>
            <person name="Tice H."/>
            <person name="Pitluck S."/>
            <person name="Brettin T.S."/>
            <person name="Bruce D."/>
            <person name="Challacombe J.F."/>
            <person name="Chertkov O."/>
            <person name="Detter J.C."/>
            <person name="Gilna P."/>
            <person name="Han S."/>
            <person name="Misra M."/>
            <person name="Tapia R."/>
            <person name="Thayer N.N."/>
            <person name="Xie G."/>
            <person name="Inzana T.J."/>
            <person name="Duncan A.J."/>
            <person name="Siddaramppa S."/>
            <person name="Richardson P."/>
        </authorList>
    </citation>
    <scope>NUCLEOTIDE SEQUENCE</scope>
    <source>
        <strain evidence="2">129PT</strain>
    </source>
</reference>
<dbReference type="GO" id="GO:0006777">
    <property type="term" value="P:Mo-molybdopterin cofactor biosynthetic process"/>
    <property type="evidence" value="ECO:0007669"/>
    <property type="project" value="InterPro"/>
</dbReference>
<accession>Q0I573</accession>
<dbReference type="SUPFAM" id="SSF52540">
    <property type="entry name" value="P-loop containing nucleoside triphosphate hydrolases"/>
    <property type="match status" value="1"/>
</dbReference>
<protein>
    <submittedName>
        <fullName evidence="2">Molybdopterin guanine dinucleotide biosynthesis accessory protein MobB</fullName>
    </submittedName>
</protein>
<dbReference type="EMBL" id="CP000436">
    <property type="protein sequence ID" value="ABI25877.1"/>
    <property type="molecule type" value="Genomic_DNA"/>
</dbReference>
<proteinExistence type="predicted"/>
<feature type="domain" description="Molybdopterin-guanine dinucleotide biosynthesis protein B (MobB)" evidence="1">
    <location>
        <begin position="47"/>
        <end position="178"/>
    </location>
</feature>
<evidence type="ECO:0000313" key="2">
    <source>
        <dbReference type="EMBL" id="ABI25877.1"/>
    </source>
</evidence>
<dbReference type="PANTHER" id="PTHR40072:SF1">
    <property type="entry name" value="MOLYBDOPTERIN-GUANINE DINUCLEOTIDE BIOSYNTHESIS ADAPTER PROTEIN"/>
    <property type="match status" value="1"/>
</dbReference>
<dbReference type="NCBIfam" id="TIGR00176">
    <property type="entry name" value="mobB"/>
    <property type="match status" value="1"/>
</dbReference>
<dbReference type="PANTHER" id="PTHR40072">
    <property type="entry name" value="MOLYBDOPTERIN-GUANINE DINUCLEOTIDE BIOSYNTHESIS ADAPTER PROTEIN-RELATED"/>
    <property type="match status" value="1"/>
</dbReference>
<dbReference type="InterPro" id="IPR052539">
    <property type="entry name" value="MGD_biosynthesis_adapter"/>
</dbReference>
<sequence>MQFLSFFVPHFLLCLSIHTVKNGNIKRPFNPFCYELFNKRGIYMQPMLGITGYSGSGKTTLLEKLLPELLRLGLRVSVIKHSHHNAQIDKEGKDSWRMKEAGATQVMLACDNRWALMTETPKPATLDYLAQHFSPQMTDLILVEGFKQEPIVKILVHRQDMTKPCPPCDEYVIALATDYPVQTSVPLLDINNPTQIAAFILEWYKTTT</sequence>
<dbReference type="CDD" id="cd03116">
    <property type="entry name" value="MobB"/>
    <property type="match status" value="1"/>
</dbReference>
<dbReference type="Pfam" id="PF03205">
    <property type="entry name" value="MobB"/>
    <property type="match status" value="1"/>
</dbReference>
<dbReference type="GO" id="GO:0005525">
    <property type="term" value="F:GTP binding"/>
    <property type="evidence" value="ECO:0007669"/>
    <property type="project" value="InterPro"/>
</dbReference>
<dbReference type="Gene3D" id="2.20.25.120">
    <property type="match status" value="1"/>
</dbReference>
<dbReference type="KEGG" id="hso:HS_1609"/>
<evidence type="ECO:0000259" key="1">
    <source>
        <dbReference type="Pfam" id="PF03205"/>
    </source>
</evidence>
<dbReference type="InterPro" id="IPR027417">
    <property type="entry name" value="P-loop_NTPase"/>
</dbReference>
<dbReference type="eggNOG" id="COG1763">
    <property type="taxonomic scope" value="Bacteria"/>
</dbReference>
<gene>
    <name evidence="2" type="primary">mobB</name>
    <name evidence="2" type="ordered locus">HS_1609</name>
</gene>
<dbReference type="AlphaFoldDB" id="Q0I573"/>
<dbReference type="HOGENOM" id="CLU_068199_2_1_6"/>
<dbReference type="Gene3D" id="3.40.50.300">
    <property type="entry name" value="P-loop containing nucleotide triphosphate hydrolases"/>
    <property type="match status" value="1"/>
</dbReference>
<dbReference type="InterPro" id="IPR004435">
    <property type="entry name" value="MobB_dom"/>
</dbReference>